<dbReference type="Proteomes" id="UP001497522">
    <property type="component" value="Chromosome 19"/>
</dbReference>
<protein>
    <submittedName>
        <fullName evidence="1">Uncharacterized protein</fullName>
    </submittedName>
</protein>
<evidence type="ECO:0000313" key="1">
    <source>
        <dbReference type="EMBL" id="CAK9869410.1"/>
    </source>
</evidence>
<name>A0ABP1B306_9BRYO</name>
<keyword evidence="2" id="KW-1185">Reference proteome</keyword>
<dbReference type="EMBL" id="OZ023720">
    <property type="protein sequence ID" value="CAK9869410.1"/>
    <property type="molecule type" value="Genomic_DNA"/>
</dbReference>
<proteinExistence type="predicted"/>
<accession>A0ABP1B306</accession>
<evidence type="ECO:0000313" key="2">
    <source>
        <dbReference type="Proteomes" id="UP001497522"/>
    </source>
</evidence>
<organism evidence="1 2">
    <name type="scientific">Sphagnum jensenii</name>
    <dbReference type="NCBI Taxonomy" id="128206"/>
    <lineage>
        <taxon>Eukaryota</taxon>
        <taxon>Viridiplantae</taxon>
        <taxon>Streptophyta</taxon>
        <taxon>Embryophyta</taxon>
        <taxon>Bryophyta</taxon>
        <taxon>Sphagnophytina</taxon>
        <taxon>Sphagnopsida</taxon>
        <taxon>Sphagnales</taxon>
        <taxon>Sphagnaceae</taxon>
        <taxon>Sphagnum</taxon>
    </lineage>
</organism>
<sequence length="70" mass="7665">MKAYKEVEEFLIKSRNYFLAQRWKSTITDYLTDMDATPAALEAVAPSPAKSTVTLAHAISSNNATSVSVL</sequence>
<gene>
    <name evidence="1" type="ORF">CSSPJE1EN2_LOCUS12168</name>
</gene>
<reference evidence="1" key="1">
    <citation type="submission" date="2024-03" db="EMBL/GenBank/DDBJ databases">
        <authorList>
            <consortium name="ELIXIR-Norway"/>
            <consortium name="Elixir Norway"/>
        </authorList>
    </citation>
    <scope>NUCLEOTIDE SEQUENCE</scope>
</reference>